<evidence type="ECO:0000313" key="2">
    <source>
        <dbReference type="EMBL" id="QHT05183.1"/>
    </source>
</evidence>
<proteinExistence type="predicted"/>
<organism evidence="2">
    <name type="scientific">viral metagenome</name>
    <dbReference type="NCBI Taxonomy" id="1070528"/>
    <lineage>
        <taxon>unclassified sequences</taxon>
        <taxon>metagenomes</taxon>
        <taxon>organismal metagenomes</taxon>
    </lineage>
</organism>
<reference evidence="2" key="1">
    <citation type="journal article" date="2020" name="Nature">
        <title>Giant virus diversity and host interactions through global metagenomics.</title>
        <authorList>
            <person name="Schulz F."/>
            <person name="Roux S."/>
            <person name="Paez-Espino D."/>
            <person name="Jungbluth S."/>
            <person name="Walsh D.A."/>
            <person name="Denef V.J."/>
            <person name="McMahon K.D."/>
            <person name="Konstantinidis K.T."/>
            <person name="Eloe-Fadrosh E.A."/>
            <person name="Kyrpides N.C."/>
            <person name="Woyke T."/>
        </authorList>
    </citation>
    <scope>NUCLEOTIDE SEQUENCE</scope>
    <source>
        <strain evidence="2">GVMAG-M-3300021354-14</strain>
    </source>
</reference>
<feature type="domain" description="C2H2-type" evidence="1">
    <location>
        <begin position="12"/>
        <end position="46"/>
    </location>
</feature>
<dbReference type="EMBL" id="MN739450">
    <property type="protein sequence ID" value="QHT05183.1"/>
    <property type="molecule type" value="Genomic_DNA"/>
</dbReference>
<dbReference type="PROSITE" id="PS50157">
    <property type="entry name" value="ZINC_FINGER_C2H2_2"/>
    <property type="match status" value="1"/>
</dbReference>
<sequence>MLKRAFTEVSDFKCEQCDRCFSSKQRLQTHCQSKTACTKIHVPEQLSCPCGEVWVEKTAQNILNWRHHVRNYEKRGYCYGYIHCRKCNQNIKFECKTRDTQVCADCVQLESKLSRESYHPILTTGFDHQKYDKVMGPPLASRITRNGNKLQIRDESYRAFEYFYPTVSGVSETVDDPILTEYKKNSMRFCVHSPAWAAIRKHSRHCLQCKFMAYTADVPMLKANEDCLYWCYLSPQSYVMKDDYTGFVEQSFEFPDLSIMDFYRRSPVEFKAQLLRLTTDDIWRNTNAWKFLKSYLGVFTESVFITDQETACMNDYKKRLKGYEVKLPLGKRQFSSHPSGSIDPLLSHTGPIRVVCLNSRWNVEKVSHERLAENTFYFIMRYVAKTGRSATTTGNLLEFFRLFSPS</sequence>
<name>A0A6C0CLL2_9ZZZZ</name>
<dbReference type="AlphaFoldDB" id="A0A6C0CLL2"/>
<accession>A0A6C0CLL2</accession>
<protein>
    <recommendedName>
        <fullName evidence="1">C2H2-type domain-containing protein</fullName>
    </recommendedName>
</protein>
<dbReference type="InterPro" id="IPR013087">
    <property type="entry name" value="Znf_C2H2_type"/>
</dbReference>
<evidence type="ECO:0000259" key="1">
    <source>
        <dbReference type="PROSITE" id="PS50157"/>
    </source>
</evidence>